<evidence type="ECO:0000259" key="2">
    <source>
        <dbReference type="Pfam" id="PF04773"/>
    </source>
</evidence>
<dbReference type="PANTHER" id="PTHR30273:SF2">
    <property type="entry name" value="PROTEIN FECR"/>
    <property type="match status" value="1"/>
</dbReference>
<evidence type="ECO:0000313" key="5">
    <source>
        <dbReference type="Proteomes" id="UP000239504"/>
    </source>
</evidence>
<dbReference type="EMBL" id="PJCH01000006">
    <property type="protein sequence ID" value="PQA87571.1"/>
    <property type="molecule type" value="Genomic_DNA"/>
</dbReference>
<dbReference type="PANTHER" id="PTHR30273">
    <property type="entry name" value="PERIPLASMIC SIGNAL SENSOR AND SIGMA FACTOR ACTIVATOR FECR-RELATED"/>
    <property type="match status" value="1"/>
</dbReference>
<keyword evidence="1" id="KW-0812">Transmembrane</keyword>
<evidence type="ECO:0000259" key="3">
    <source>
        <dbReference type="Pfam" id="PF16220"/>
    </source>
</evidence>
<dbReference type="Proteomes" id="UP000239504">
    <property type="component" value="Unassembled WGS sequence"/>
</dbReference>
<keyword evidence="1" id="KW-0472">Membrane</keyword>
<sequence>MGAAPENADSAVFDEATRWFWRLKGGAATPEDRRAFEDWRRADPRHAAAYDQACDVWDAVGELDDLRELAAAPDFGRPVKGKFSVGGWDGAAPSRRSVVYVALAACLALALLLPAILYTEPAWLLPGVHATRIAETAEIALPDGSAAELAPKSKIKVAYSGAERRVYLETGEAFFEVRADDARAFFVSSGDAEIRVTGTKFNVRQGAAGVTVSVAEGHVEVRRLRNNADASAAGARLSAGEEVAAPASGEGLSDVVDAPPSSIASWRAGRLVYRGAPLREFIADANRYSDVSIVVADDSLLDLPLVASLRTDQIDAMIDGLPDILPLDVDRSRKDRIVLRPAARTTN</sequence>
<organism evidence="4 5">
    <name type="scientific">Hyphococcus luteus</name>
    <dbReference type="NCBI Taxonomy" id="2058213"/>
    <lineage>
        <taxon>Bacteria</taxon>
        <taxon>Pseudomonadati</taxon>
        <taxon>Pseudomonadota</taxon>
        <taxon>Alphaproteobacteria</taxon>
        <taxon>Parvularculales</taxon>
        <taxon>Parvularculaceae</taxon>
        <taxon>Hyphococcus</taxon>
    </lineage>
</organism>
<dbReference type="Gene3D" id="2.60.120.1440">
    <property type="match status" value="1"/>
</dbReference>
<evidence type="ECO:0000313" key="4">
    <source>
        <dbReference type="EMBL" id="PQA87571.1"/>
    </source>
</evidence>
<dbReference type="PIRSF" id="PIRSF018266">
    <property type="entry name" value="FecR"/>
    <property type="match status" value="1"/>
</dbReference>
<protein>
    <recommendedName>
        <fullName evidence="6">Iron dicitrate transport regulator FecR</fullName>
    </recommendedName>
</protein>
<dbReference type="Pfam" id="PF16220">
    <property type="entry name" value="DUF4880"/>
    <property type="match status" value="1"/>
</dbReference>
<dbReference type="RefSeq" id="WP_104830108.1">
    <property type="nucleotide sequence ID" value="NZ_PJCH01000006.1"/>
</dbReference>
<reference evidence="4 5" key="1">
    <citation type="submission" date="2017-12" db="EMBL/GenBank/DDBJ databases">
        <authorList>
            <person name="Hurst M.R.H."/>
        </authorList>
    </citation>
    <scope>NUCLEOTIDE SEQUENCE [LARGE SCALE GENOMIC DNA]</scope>
    <source>
        <strain evidence="4 5">SY-3-19</strain>
    </source>
</reference>
<name>A0A2S7K518_9PROT</name>
<evidence type="ECO:0000256" key="1">
    <source>
        <dbReference type="SAM" id="Phobius"/>
    </source>
</evidence>
<feature type="domain" description="FecR N-terminal" evidence="3">
    <location>
        <begin position="14"/>
        <end position="55"/>
    </location>
</feature>
<comment type="caution">
    <text evidence="4">The sequence shown here is derived from an EMBL/GenBank/DDBJ whole genome shotgun (WGS) entry which is preliminary data.</text>
</comment>
<dbReference type="GO" id="GO:0016989">
    <property type="term" value="F:sigma factor antagonist activity"/>
    <property type="evidence" value="ECO:0007669"/>
    <property type="project" value="TreeGrafter"/>
</dbReference>
<feature type="domain" description="FecR protein" evidence="2">
    <location>
        <begin position="130"/>
        <end position="220"/>
    </location>
</feature>
<dbReference type="OrthoDB" id="9798846at2"/>
<dbReference type="InterPro" id="IPR012373">
    <property type="entry name" value="Ferrdict_sens_TM"/>
</dbReference>
<feature type="transmembrane region" description="Helical" evidence="1">
    <location>
        <begin position="98"/>
        <end position="118"/>
    </location>
</feature>
<dbReference type="AlphaFoldDB" id="A0A2S7K518"/>
<dbReference type="InterPro" id="IPR006860">
    <property type="entry name" value="FecR"/>
</dbReference>
<evidence type="ECO:0008006" key="6">
    <source>
        <dbReference type="Google" id="ProtNLM"/>
    </source>
</evidence>
<proteinExistence type="predicted"/>
<gene>
    <name evidence="4" type="ORF">CW354_10835</name>
</gene>
<keyword evidence="1" id="KW-1133">Transmembrane helix</keyword>
<keyword evidence="5" id="KW-1185">Reference proteome</keyword>
<dbReference type="Pfam" id="PF04773">
    <property type="entry name" value="FecR"/>
    <property type="match status" value="1"/>
</dbReference>
<accession>A0A2S7K518</accession>
<dbReference type="InterPro" id="IPR032623">
    <property type="entry name" value="FecR_N"/>
</dbReference>
<dbReference type="Gene3D" id="3.55.50.30">
    <property type="match status" value="1"/>
</dbReference>